<dbReference type="Gene3D" id="3.30.70.1320">
    <property type="entry name" value="Multidrug efflux transporter AcrB pore domain like"/>
    <property type="match status" value="1"/>
</dbReference>
<dbReference type="EMBL" id="CP124755">
    <property type="protein sequence ID" value="WGZ90126.1"/>
    <property type="molecule type" value="Genomic_DNA"/>
</dbReference>
<feature type="transmembrane region" description="Helical" evidence="8">
    <location>
        <begin position="917"/>
        <end position="937"/>
    </location>
</feature>
<feature type="transmembrane region" description="Helical" evidence="8">
    <location>
        <begin position="886"/>
        <end position="905"/>
    </location>
</feature>
<feature type="transmembrane region" description="Helical" evidence="8">
    <location>
        <begin position="435"/>
        <end position="456"/>
    </location>
</feature>
<dbReference type="GO" id="GO:0008324">
    <property type="term" value="F:monoatomic cation transmembrane transporter activity"/>
    <property type="evidence" value="ECO:0007669"/>
    <property type="project" value="InterPro"/>
</dbReference>
<keyword evidence="4" id="KW-1003">Cell membrane</keyword>
<dbReference type="PANTHER" id="PTHR32063">
    <property type="match status" value="1"/>
</dbReference>
<feature type="transmembrane region" description="Helical" evidence="8">
    <location>
        <begin position="463"/>
        <end position="483"/>
    </location>
</feature>
<dbReference type="SUPFAM" id="SSF82714">
    <property type="entry name" value="Multidrug efflux transporter AcrB TolC docking domain, DN and DC subdomains"/>
    <property type="match status" value="2"/>
</dbReference>
<feature type="transmembrane region" description="Helical" evidence="8">
    <location>
        <begin position="860"/>
        <end position="879"/>
    </location>
</feature>
<organism evidence="9">
    <name type="scientific">Candidatus Thiocaldithrix dubininis</name>
    <dbReference type="NCBI Taxonomy" id="3080823"/>
    <lineage>
        <taxon>Bacteria</taxon>
        <taxon>Pseudomonadati</taxon>
        <taxon>Pseudomonadota</taxon>
        <taxon>Gammaproteobacteria</taxon>
        <taxon>Thiotrichales</taxon>
        <taxon>Thiotrichaceae</taxon>
        <taxon>Candidatus Thiocaldithrix</taxon>
    </lineage>
</organism>
<dbReference type="PRINTS" id="PR00702">
    <property type="entry name" value="ACRIFLAVINRP"/>
</dbReference>
<dbReference type="Gene3D" id="3.30.2090.10">
    <property type="entry name" value="Multidrug efflux transporter AcrB TolC docking domain, DN and DC subdomains"/>
    <property type="match status" value="2"/>
</dbReference>
<proteinExistence type="inferred from homology"/>
<evidence type="ECO:0000256" key="4">
    <source>
        <dbReference type="ARBA" id="ARBA00022475"/>
    </source>
</evidence>
<gene>
    <name evidence="9" type="ORF">QJT80_11540</name>
</gene>
<evidence type="ECO:0000256" key="7">
    <source>
        <dbReference type="ARBA" id="ARBA00023136"/>
    </source>
</evidence>
<dbReference type="InterPro" id="IPR027463">
    <property type="entry name" value="AcrB_DN_DC_subdom"/>
</dbReference>
<dbReference type="GO" id="GO:0042910">
    <property type="term" value="F:xenobiotic transmembrane transporter activity"/>
    <property type="evidence" value="ECO:0007669"/>
    <property type="project" value="TreeGrafter"/>
</dbReference>
<dbReference type="Gene3D" id="3.30.70.1430">
    <property type="entry name" value="Multidrug efflux transporter AcrB pore domain"/>
    <property type="match status" value="2"/>
</dbReference>
<comment type="subcellular location">
    <subcellularLocation>
        <location evidence="1">Cell membrane</location>
        <topology evidence="1">Multi-pass membrane protein</topology>
    </subcellularLocation>
</comment>
<evidence type="ECO:0000256" key="6">
    <source>
        <dbReference type="ARBA" id="ARBA00022989"/>
    </source>
</evidence>
<dbReference type="GO" id="GO:0005886">
    <property type="term" value="C:plasma membrane"/>
    <property type="evidence" value="ECO:0007669"/>
    <property type="project" value="UniProtKB-SubCell"/>
</dbReference>
<evidence type="ECO:0000256" key="2">
    <source>
        <dbReference type="ARBA" id="ARBA00010942"/>
    </source>
</evidence>
<comment type="similarity">
    <text evidence="2">Belongs to the resistance-nodulation-cell division (RND) (TC 2.A.6) family.</text>
</comment>
<protein>
    <submittedName>
        <fullName evidence="9">CusA/CzcA family heavy metal efflux RND transporter</fullName>
    </submittedName>
</protein>
<name>A0AA95H3B5_9GAMM</name>
<keyword evidence="6 8" id="KW-1133">Transmembrane helix</keyword>
<dbReference type="Pfam" id="PF00873">
    <property type="entry name" value="ACR_tran"/>
    <property type="match status" value="1"/>
</dbReference>
<evidence type="ECO:0000256" key="5">
    <source>
        <dbReference type="ARBA" id="ARBA00022692"/>
    </source>
</evidence>
<feature type="transmembrane region" description="Helical" evidence="8">
    <location>
        <begin position="989"/>
        <end position="1012"/>
    </location>
</feature>
<evidence type="ECO:0000256" key="3">
    <source>
        <dbReference type="ARBA" id="ARBA00022448"/>
    </source>
</evidence>
<reference evidence="9" key="1">
    <citation type="journal article" date="2023" name="Int. J. Mol. Sci.">
        <title>Metagenomics Revealed a New Genus 'Candidatus Thiocaldithrix dubininis' gen. nov., sp. nov. and a New Species 'Candidatus Thiothrix putei' sp. nov. in the Family Thiotrichaceae, Some Members of Which Have Traits of Both Na+- and H+-Motive Energetics.</title>
        <authorList>
            <person name="Ravin N.V."/>
            <person name="Muntyan M.S."/>
            <person name="Smolyakov D.D."/>
            <person name="Rudenko T.S."/>
            <person name="Beletsky A.V."/>
            <person name="Mardanov A.V."/>
            <person name="Grabovich M.Y."/>
        </authorList>
    </citation>
    <scope>NUCLEOTIDE SEQUENCE</scope>
    <source>
        <strain evidence="9">GKL-01</strain>
    </source>
</reference>
<dbReference type="InterPro" id="IPR001036">
    <property type="entry name" value="Acrflvin-R"/>
</dbReference>
<dbReference type="Gene3D" id="3.30.70.1440">
    <property type="entry name" value="Multidrug efflux transporter AcrB pore domain"/>
    <property type="match status" value="1"/>
</dbReference>
<dbReference type="SUPFAM" id="SSF82693">
    <property type="entry name" value="Multidrug efflux transporter AcrB pore domain, PN1, PN2, PC1 and PC2 subdomains"/>
    <property type="match status" value="2"/>
</dbReference>
<keyword evidence="5 8" id="KW-0812">Transmembrane</keyword>
<dbReference type="AlphaFoldDB" id="A0AA95H3B5"/>
<evidence type="ECO:0000256" key="8">
    <source>
        <dbReference type="SAM" id="Phobius"/>
    </source>
</evidence>
<accession>A0AA95H3B5</accession>
<sequence length="1029" mass="111899">MLNRLTEFSLAQRWLILGITLLLTALGVRAFLQIPIDAFPDVSTTQVKMILKAPGMTPEEVEARITQPVETELLGIPNQVILRSVSKYALADITVDFAEGTDIYWARSQVAERFANVKGDLPANVSGGLAPISTPLSEMFMFTIEGDIPLAEKRTLLDWTIRPQIRALPGVADVNALGGRVTTFEVTPDLTALNARNLTLEDLRSALEMNIRNDGAGRVDEGEETWVVRIEGGIKQLDDLKQIVVKTANDVPVTVNDVAKVDLGELTRYGAVTQNGQGEAVEGLVLSLRGANAGELIKNLKTKLAAIQKTLPQGVTISTFYDRSVLVEKAVHTVSKALTEAAILVVIILVAFLGNIRAALVVAIILPLSVLGTFILMRQFGLSANLMSLGGLAIAIGLLVDAAVVIVENVVAHLAHDDDQHAPVVKRVKWAVKEVSSPVSSGILIIAIVFLPLLSLEGLEGKLFAPVALTIVFALSASLLFALTIIPVMSSWLLKQAKHNDPWLLRMSNWVYVPLLDGALKRAWPVYLLTLVVMLGAIAVYPLIGKTFMPTMEEGDLIVQLEKLPSISLTESVNTDLKVQKALKANIPEIERIVARVGSDELGLDPMGLNDTDSFVVLKPMEQWRKPDKEWLQEQIRKVLDQFPGVGYNFTQPIDMRVSEMLTGSRGDVAIKIFGADLGKLGDIAQQIAGILESIPGNSDVYTQKNDGVQYLRAEIDRQAAGRFGLNVDDISALLRTQLEGDIIGTIQQEGRRIPLQLRGAKELRTAPTALQQIRLTLNDGRVISLDQVAKLIRTEGPVGIKRENANRFVSVQSNVVGRDLVSFVEDAQRAVNEKIKLPTGYSITWGGQFENQQRAAQRLMVVVPLALLLIGLLLFLTFRDVKQTLLVMGNVPLALVGGIFSLWISGQYLSVPASVGFIALLGIAVLNGVVLVTFFNQLREQGYRGTAVVREGALRRLRPVLMTATIATWGLVPLLFATGPGSEIQKPLATVVIGGLVSSTTLTLILLPLLYRQFILKGETSRNPMDGT</sequence>
<keyword evidence="3" id="KW-0813">Transport</keyword>
<feature type="transmembrane region" description="Helical" evidence="8">
    <location>
        <begin position="344"/>
        <end position="377"/>
    </location>
</feature>
<evidence type="ECO:0000256" key="1">
    <source>
        <dbReference type="ARBA" id="ARBA00004651"/>
    </source>
</evidence>
<keyword evidence="7 8" id="KW-0472">Membrane</keyword>
<feature type="transmembrane region" description="Helical" evidence="8">
    <location>
        <begin position="527"/>
        <end position="544"/>
    </location>
</feature>
<dbReference type="KEGG" id="tdu:QJT80_11540"/>
<dbReference type="SUPFAM" id="SSF82866">
    <property type="entry name" value="Multidrug efflux transporter AcrB transmembrane domain"/>
    <property type="match status" value="2"/>
</dbReference>
<reference evidence="9" key="2">
    <citation type="submission" date="2023-04" db="EMBL/GenBank/DDBJ databases">
        <authorList>
            <person name="Beletskiy A.V."/>
            <person name="Mardanov A.V."/>
            <person name="Ravin N.V."/>
        </authorList>
    </citation>
    <scope>NUCLEOTIDE SEQUENCE</scope>
    <source>
        <strain evidence="9">GKL-01</strain>
    </source>
</reference>
<feature type="transmembrane region" description="Helical" evidence="8">
    <location>
        <begin position="958"/>
        <end position="977"/>
    </location>
</feature>
<dbReference type="Gene3D" id="1.20.1640.10">
    <property type="entry name" value="Multidrug efflux transporter AcrB transmembrane domain"/>
    <property type="match status" value="2"/>
</dbReference>
<dbReference type="Proteomes" id="UP001300672">
    <property type="component" value="Chromosome"/>
</dbReference>
<evidence type="ECO:0000313" key="9">
    <source>
        <dbReference type="EMBL" id="WGZ90126.1"/>
    </source>
</evidence>
<feature type="transmembrane region" description="Helical" evidence="8">
    <location>
        <begin position="389"/>
        <end position="415"/>
    </location>
</feature>
<dbReference type="PANTHER" id="PTHR32063:SF68">
    <property type="entry name" value="PROBALE CATION EFFLUX SYSTEM PROTEIN"/>
    <property type="match status" value="1"/>
</dbReference>
<dbReference type="InterPro" id="IPR004763">
    <property type="entry name" value="CusA-like"/>
</dbReference>
<dbReference type="NCBIfam" id="TIGR00914">
    <property type="entry name" value="2A0601"/>
    <property type="match status" value="1"/>
</dbReference>